<evidence type="ECO:0000256" key="1">
    <source>
        <dbReference type="SAM" id="Phobius"/>
    </source>
</evidence>
<reference evidence="2" key="1">
    <citation type="submission" date="2014-09" db="EMBL/GenBank/DDBJ databases">
        <authorList>
            <person name="Magalhaes I.L.F."/>
            <person name="Oliveira U."/>
            <person name="Santos F.R."/>
            <person name="Vidigal T.H.D.A."/>
            <person name="Brescovit A.D."/>
            <person name="Santos A.J."/>
        </authorList>
    </citation>
    <scope>NUCLEOTIDE SEQUENCE</scope>
    <source>
        <tissue evidence="2">Shoot tissue taken approximately 20 cm above the soil surface</tissue>
    </source>
</reference>
<organism evidence="2">
    <name type="scientific">Arundo donax</name>
    <name type="common">Giant reed</name>
    <name type="synonym">Donax arundinaceus</name>
    <dbReference type="NCBI Taxonomy" id="35708"/>
    <lineage>
        <taxon>Eukaryota</taxon>
        <taxon>Viridiplantae</taxon>
        <taxon>Streptophyta</taxon>
        <taxon>Embryophyta</taxon>
        <taxon>Tracheophyta</taxon>
        <taxon>Spermatophyta</taxon>
        <taxon>Magnoliopsida</taxon>
        <taxon>Liliopsida</taxon>
        <taxon>Poales</taxon>
        <taxon>Poaceae</taxon>
        <taxon>PACMAD clade</taxon>
        <taxon>Arundinoideae</taxon>
        <taxon>Arundineae</taxon>
        <taxon>Arundo</taxon>
    </lineage>
</organism>
<sequence>MDTSTVQRPRTPSTRYTWCCCCYLTAPWYYFYMVMRRGREG</sequence>
<protein>
    <submittedName>
        <fullName evidence="2">Uncharacterized protein</fullName>
    </submittedName>
</protein>
<feature type="transmembrane region" description="Helical" evidence="1">
    <location>
        <begin position="15"/>
        <end position="35"/>
    </location>
</feature>
<dbReference type="AlphaFoldDB" id="A0A0A9FUG4"/>
<keyword evidence="1" id="KW-0472">Membrane</keyword>
<keyword evidence="1" id="KW-1133">Transmembrane helix</keyword>
<proteinExistence type="predicted"/>
<dbReference type="EMBL" id="GBRH01183940">
    <property type="protein sequence ID" value="JAE13956.1"/>
    <property type="molecule type" value="Transcribed_RNA"/>
</dbReference>
<name>A0A0A9FUG4_ARUDO</name>
<evidence type="ECO:0000313" key="2">
    <source>
        <dbReference type="EMBL" id="JAE13956.1"/>
    </source>
</evidence>
<reference evidence="2" key="2">
    <citation type="journal article" date="2015" name="Data Brief">
        <title>Shoot transcriptome of the giant reed, Arundo donax.</title>
        <authorList>
            <person name="Barrero R.A."/>
            <person name="Guerrero F.D."/>
            <person name="Moolhuijzen P."/>
            <person name="Goolsby J.A."/>
            <person name="Tidwell J."/>
            <person name="Bellgard S.E."/>
            <person name="Bellgard M.I."/>
        </authorList>
    </citation>
    <scope>NUCLEOTIDE SEQUENCE</scope>
    <source>
        <tissue evidence="2">Shoot tissue taken approximately 20 cm above the soil surface</tissue>
    </source>
</reference>
<accession>A0A0A9FUG4</accession>
<keyword evidence="1" id="KW-0812">Transmembrane</keyword>